<dbReference type="EMBL" id="CP001687">
    <property type="protein sequence ID" value="ACV10322.1"/>
    <property type="molecule type" value="Genomic_DNA"/>
</dbReference>
<proteinExistence type="predicted"/>
<protein>
    <submittedName>
        <fullName evidence="2">Uncharacterized protein</fullName>
    </submittedName>
</protein>
<keyword evidence="1" id="KW-1133">Transmembrane helix</keyword>
<dbReference type="HOGENOM" id="CLU_1754673_0_0_2"/>
<keyword evidence="3" id="KW-1185">Reference proteome</keyword>
<feature type="transmembrane region" description="Helical" evidence="1">
    <location>
        <begin position="45"/>
        <end position="62"/>
    </location>
</feature>
<sequence>MSIPAQKQSLRTRVFGTEWQPIVVGFAIMALTAVVGASIGRMDVAVLSPAAGGLAGGFQYGKNTFDAAAVGFRIGFTLAALAWVGSFVFILFFYFLYSSGVEWGDTVTTLNNYIGLFSFRGLGYVPLSGLLGIVGSAIGTNIRRIFVPHEYNPPLY</sequence>
<dbReference type="Proteomes" id="UP000002071">
    <property type="component" value="Chromosome"/>
</dbReference>
<dbReference type="GeneID" id="8382396"/>
<keyword evidence="1" id="KW-0812">Transmembrane</keyword>
<evidence type="ECO:0000256" key="1">
    <source>
        <dbReference type="SAM" id="Phobius"/>
    </source>
</evidence>
<dbReference type="KEGG" id="hut:Huta_0134"/>
<dbReference type="AlphaFoldDB" id="C7NP31"/>
<reference evidence="2 3" key="1">
    <citation type="journal article" date="2009" name="Stand. Genomic Sci.">
        <title>Complete genome sequence of Halorhabdus utahensis type strain (AX-2).</title>
        <authorList>
            <person name="Anderson I."/>
            <person name="Tindall B.J."/>
            <person name="Pomrenke H."/>
            <person name="Goker M."/>
            <person name="Lapidus A."/>
            <person name="Nolan M."/>
            <person name="Copeland A."/>
            <person name="Glavina Del Rio T."/>
            <person name="Chen F."/>
            <person name="Tice H."/>
            <person name="Cheng J.F."/>
            <person name="Lucas S."/>
            <person name="Chertkov O."/>
            <person name="Bruce D."/>
            <person name="Brettin T."/>
            <person name="Detter J.C."/>
            <person name="Han C."/>
            <person name="Goodwin L."/>
            <person name="Land M."/>
            <person name="Hauser L."/>
            <person name="Chang Y.J."/>
            <person name="Jeffries C.D."/>
            <person name="Pitluck S."/>
            <person name="Pati A."/>
            <person name="Mavromatis K."/>
            <person name="Ivanova N."/>
            <person name="Ovchinnikova G."/>
            <person name="Chen A."/>
            <person name="Palaniappan K."/>
            <person name="Chain P."/>
            <person name="Rohde M."/>
            <person name="Bristow J."/>
            <person name="Eisen J.A."/>
            <person name="Markowitz V."/>
            <person name="Hugenholtz P."/>
            <person name="Kyrpides N.C."/>
            <person name="Klenk H.P."/>
        </authorList>
    </citation>
    <scope>NUCLEOTIDE SEQUENCE [LARGE SCALE GENOMIC DNA]</scope>
    <source>
        <strain evidence="3">DSM 12940 / JCM 11049 / AX-2</strain>
    </source>
</reference>
<feature type="transmembrane region" description="Helical" evidence="1">
    <location>
        <begin position="74"/>
        <end position="97"/>
    </location>
</feature>
<feature type="transmembrane region" description="Helical" evidence="1">
    <location>
        <begin position="21"/>
        <end position="39"/>
    </location>
</feature>
<name>C7NP31_HALUD</name>
<evidence type="ECO:0000313" key="2">
    <source>
        <dbReference type="EMBL" id="ACV10322.1"/>
    </source>
</evidence>
<dbReference type="RefSeq" id="WP_012795199.1">
    <property type="nucleotide sequence ID" value="NC_013158.1"/>
</dbReference>
<accession>C7NP31</accession>
<evidence type="ECO:0000313" key="3">
    <source>
        <dbReference type="Proteomes" id="UP000002071"/>
    </source>
</evidence>
<keyword evidence="1" id="KW-0472">Membrane</keyword>
<feature type="transmembrane region" description="Helical" evidence="1">
    <location>
        <begin position="117"/>
        <end position="138"/>
    </location>
</feature>
<gene>
    <name evidence="2" type="ordered locus">Huta_0134</name>
</gene>
<organism evidence="2 3">
    <name type="scientific">Halorhabdus utahensis (strain DSM 12940 / JCM 11049 / AX-2)</name>
    <dbReference type="NCBI Taxonomy" id="519442"/>
    <lineage>
        <taxon>Archaea</taxon>
        <taxon>Methanobacteriati</taxon>
        <taxon>Methanobacteriota</taxon>
        <taxon>Stenosarchaea group</taxon>
        <taxon>Halobacteria</taxon>
        <taxon>Halobacteriales</taxon>
        <taxon>Haloarculaceae</taxon>
        <taxon>Halorhabdus</taxon>
    </lineage>
</organism>